<dbReference type="SUPFAM" id="SSF52540">
    <property type="entry name" value="P-loop containing nucleoside triphosphate hydrolases"/>
    <property type="match status" value="1"/>
</dbReference>
<feature type="transmembrane region" description="Helical" evidence="9">
    <location>
        <begin position="300"/>
        <end position="318"/>
    </location>
</feature>
<evidence type="ECO:0000256" key="9">
    <source>
        <dbReference type="SAM" id="Phobius"/>
    </source>
</evidence>
<feature type="compositionally biased region" description="Acidic residues" evidence="8">
    <location>
        <begin position="133"/>
        <end position="143"/>
    </location>
</feature>
<feature type="domain" description="ABC transmembrane type-1" evidence="11">
    <location>
        <begin position="168"/>
        <end position="467"/>
    </location>
</feature>
<dbReference type="Gene3D" id="1.20.1560.10">
    <property type="entry name" value="ABC transporter type 1, transmembrane domain"/>
    <property type="match status" value="1"/>
</dbReference>
<dbReference type="GO" id="GO:0015421">
    <property type="term" value="F:ABC-type oligopeptide transporter activity"/>
    <property type="evidence" value="ECO:0007669"/>
    <property type="project" value="TreeGrafter"/>
</dbReference>
<dbReference type="PROSITE" id="PS00211">
    <property type="entry name" value="ABC_TRANSPORTER_1"/>
    <property type="match status" value="1"/>
</dbReference>
<feature type="domain" description="ABC transporter" evidence="10">
    <location>
        <begin position="501"/>
        <end position="734"/>
    </location>
</feature>
<evidence type="ECO:0000256" key="8">
    <source>
        <dbReference type="SAM" id="MobiDB-lite"/>
    </source>
</evidence>
<feature type="region of interest" description="Disordered" evidence="8">
    <location>
        <begin position="1"/>
        <end position="22"/>
    </location>
</feature>
<evidence type="ECO:0000256" key="2">
    <source>
        <dbReference type="ARBA" id="ARBA00022448"/>
    </source>
</evidence>
<evidence type="ECO:0000256" key="3">
    <source>
        <dbReference type="ARBA" id="ARBA00022692"/>
    </source>
</evidence>
<feature type="compositionally biased region" description="Low complexity" evidence="8">
    <location>
        <begin position="10"/>
        <end position="22"/>
    </location>
</feature>
<comment type="caution">
    <text evidence="12">The sequence shown here is derived from an EMBL/GenBank/DDBJ whole genome shotgun (WGS) entry which is preliminary data.</text>
</comment>
<feature type="transmembrane region" description="Helical" evidence="9">
    <location>
        <begin position="166"/>
        <end position="187"/>
    </location>
</feature>
<dbReference type="SMART" id="SM00382">
    <property type="entry name" value="AAA"/>
    <property type="match status" value="1"/>
</dbReference>
<organism evidence="12">
    <name type="scientific">Schlesneria paludicola</name>
    <dbReference type="NCBI Taxonomy" id="360056"/>
    <lineage>
        <taxon>Bacteria</taxon>
        <taxon>Pseudomonadati</taxon>
        <taxon>Planctomycetota</taxon>
        <taxon>Planctomycetia</taxon>
        <taxon>Planctomycetales</taxon>
        <taxon>Planctomycetaceae</taxon>
        <taxon>Schlesneria</taxon>
    </lineage>
</organism>
<feature type="region of interest" description="Disordered" evidence="8">
    <location>
        <begin position="125"/>
        <end position="146"/>
    </location>
</feature>
<proteinExistence type="predicted"/>
<evidence type="ECO:0000256" key="5">
    <source>
        <dbReference type="ARBA" id="ARBA00022840"/>
    </source>
</evidence>
<dbReference type="InterPro" id="IPR003439">
    <property type="entry name" value="ABC_transporter-like_ATP-bd"/>
</dbReference>
<dbReference type="SUPFAM" id="SSF90123">
    <property type="entry name" value="ABC transporter transmembrane region"/>
    <property type="match status" value="1"/>
</dbReference>
<evidence type="ECO:0000259" key="11">
    <source>
        <dbReference type="PROSITE" id="PS50929"/>
    </source>
</evidence>
<dbReference type="GO" id="GO:0005524">
    <property type="term" value="F:ATP binding"/>
    <property type="evidence" value="ECO:0007669"/>
    <property type="project" value="UniProtKB-KW"/>
</dbReference>
<evidence type="ECO:0000256" key="7">
    <source>
        <dbReference type="ARBA" id="ARBA00023136"/>
    </source>
</evidence>
<dbReference type="InterPro" id="IPR039421">
    <property type="entry name" value="Type_1_exporter"/>
</dbReference>
<feature type="transmembrane region" description="Helical" evidence="9">
    <location>
        <begin position="436"/>
        <end position="453"/>
    </location>
</feature>
<dbReference type="InterPro" id="IPR017871">
    <property type="entry name" value="ABC_transporter-like_CS"/>
</dbReference>
<dbReference type="Pfam" id="PF00005">
    <property type="entry name" value="ABC_tran"/>
    <property type="match status" value="1"/>
</dbReference>
<dbReference type="InterPro" id="IPR027417">
    <property type="entry name" value="P-loop_NTPase"/>
</dbReference>
<dbReference type="CDD" id="cd18563">
    <property type="entry name" value="ABC_6TM_exporter_like"/>
    <property type="match status" value="1"/>
</dbReference>
<evidence type="ECO:0000256" key="4">
    <source>
        <dbReference type="ARBA" id="ARBA00022741"/>
    </source>
</evidence>
<evidence type="ECO:0000259" key="10">
    <source>
        <dbReference type="PROSITE" id="PS50893"/>
    </source>
</evidence>
<dbReference type="GO" id="GO:0016887">
    <property type="term" value="F:ATP hydrolysis activity"/>
    <property type="evidence" value="ECO:0007669"/>
    <property type="project" value="InterPro"/>
</dbReference>
<evidence type="ECO:0000256" key="6">
    <source>
        <dbReference type="ARBA" id="ARBA00022989"/>
    </source>
</evidence>
<dbReference type="EMBL" id="DSOK01000073">
    <property type="protein sequence ID" value="HEN14298.1"/>
    <property type="molecule type" value="Genomic_DNA"/>
</dbReference>
<accession>A0A7C2JZ31</accession>
<feature type="transmembrane region" description="Helical" evidence="9">
    <location>
        <begin position="324"/>
        <end position="342"/>
    </location>
</feature>
<keyword evidence="4" id="KW-0547">Nucleotide-binding</keyword>
<dbReference type="InterPro" id="IPR003593">
    <property type="entry name" value="AAA+_ATPase"/>
</dbReference>
<name>A0A7C2JZ31_9PLAN</name>
<comment type="subcellular location">
    <subcellularLocation>
        <location evidence="1">Cell membrane</location>
        <topology evidence="1">Multi-pass membrane protein</topology>
    </subcellularLocation>
</comment>
<dbReference type="Gene3D" id="3.40.50.300">
    <property type="entry name" value="P-loop containing nucleotide triphosphate hydrolases"/>
    <property type="match status" value="1"/>
</dbReference>
<dbReference type="GO" id="GO:0005886">
    <property type="term" value="C:plasma membrane"/>
    <property type="evidence" value="ECO:0007669"/>
    <property type="project" value="UniProtKB-SubCell"/>
</dbReference>
<dbReference type="InterPro" id="IPR011527">
    <property type="entry name" value="ABC1_TM_dom"/>
</dbReference>
<feature type="transmembrane region" description="Helical" evidence="9">
    <location>
        <begin position="407"/>
        <end position="430"/>
    </location>
</feature>
<dbReference type="PANTHER" id="PTHR43394">
    <property type="entry name" value="ATP-DEPENDENT PERMEASE MDL1, MITOCHONDRIAL"/>
    <property type="match status" value="1"/>
</dbReference>
<dbReference type="FunFam" id="3.40.50.300:FF:000287">
    <property type="entry name" value="Multidrug ABC transporter ATP-binding protein"/>
    <property type="match status" value="1"/>
</dbReference>
<feature type="transmembrane region" description="Helical" evidence="9">
    <location>
        <begin position="221"/>
        <end position="249"/>
    </location>
</feature>
<keyword evidence="3 9" id="KW-0812">Transmembrane</keyword>
<dbReference type="InterPro" id="IPR036640">
    <property type="entry name" value="ABC1_TM_sf"/>
</dbReference>
<dbReference type="AlphaFoldDB" id="A0A7C2JZ31"/>
<dbReference type="PANTHER" id="PTHR43394:SF1">
    <property type="entry name" value="ATP-BINDING CASSETTE SUB-FAMILY B MEMBER 10, MITOCHONDRIAL"/>
    <property type="match status" value="1"/>
</dbReference>
<keyword evidence="6 9" id="KW-1133">Transmembrane helix</keyword>
<evidence type="ECO:0000313" key="12">
    <source>
        <dbReference type="EMBL" id="HEN14298.1"/>
    </source>
</evidence>
<reference evidence="12" key="1">
    <citation type="journal article" date="2020" name="mSystems">
        <title>Genome- and Community-Level Interaction Insights into Carbon Utilization and Element Cycling Functions of Hydrothermarchaeota in Hydrothermal Sediment.</title>
        <authorList>
            <person name="Zhou Z."/>
            <person name="Liu Y."/>
            <person name="Xu W."/>
            <person name="Pan J."/>
            <person name="Luo Z.H."/>
            <person name="Li M."/>
        </authorList>
    </citation>
    <scope>NUCLEOTIDE SEQUENCE [LARGE SCALE GENOMIC DNA]</scope>
    <source>
        <strain evidence="12">SpSt-339</strain>
    </source>
</reference>
<dbReference type="Pfam" id="PF00664">
    <property type="entry name" value="ABC_membrane"/>
    <property type="match status" value="1"/>
</dbReference>
<evidence type="ECO:0000256" key="1">
    <source>
        <dbReference type="ARBA" id="ARBA00004651"/>
    </source>
</evidence>
<dbReference type="PROSITE" id="PS50893">
    <property type="entry name" value="ABC_TRANSPORTER_2"/>
    <property type="match status" value="1"/>
</dbReference>
<keyword evidence="7 9" id="KW-0472">Membrane</keyword>
<keyword evidence="5 12" id="KW-0067">ATP-binding</keyword>
<gene>
    <name evidence="12" type="ORF">ENQ76_02350</name>
</gene>
<dbReference type="PROSITE" id="PS50929">
    <property type="entry name" value="ABC_TM1F"/>
    <property type="match status" value="1"/>
</dbReference>
<sequence>MPLTTPHPIPAASSPAFPPAVSSHLQPGEAVQAVVEADVTADGQFRTTWVILTDRRLLALDVARQEPPLAWPLDAISRLKTRDRAGLGTLEALADDRRIALWNYTFRHGPSVLVLIDRFDELRQQGERRPPESEEPEPPESEAVEPPPNTLALFRLWQFARPHSHWIVLALGLSFAAQFAGIVPLALTRPLVDDVLIPYEILTSRPDPQMPVATGERYRLAAWYLSAMFGMYVASWFLAWGQGALLAWVSERVSADLRSRTYAHLQKLSLEYFGGKRTGDLMSRLSTDSDRLCQFLSDSVVDFIADVLLLIGVAAYLVSTNGRLAAITLLPFPFVIWLMYFARDRLQSGFLNSGRAWAHMTSVLADTIPGIRVVKAFAQEHREVERFQGANESVVAANNRVNSLWTFFWPLISFLTNLGVLVVWTFGVYLIFEQQLTVGALTAFVALSGRFYGRLESMSRMVNASQRAAASAQRIFEILDRVSSVPEPARPVPLTRLKGDLEFRHVGFRYGNRKVIKDLSLSVRAGEMIGIVGHTGAGKSTLINLVCRFFDVAEGAIYADGIDIRSYRVADYRRNIGIVLQDPFLFYGTIAENIAYGKPGATRDEIMAAAKAAHAHEFILQLPDAYDSLVGERGQSLSGGERQRISIARALLIDPALLILDEATSAVDTQTEREIQAALANLVHGRTTLAIAHRLSTLRQANRIVVIDHGRIVEIGTHDELLQLDGVYAGLHRAQQELTKDIGW</sequence>
<protein>
    <submittedName>
        <fullName evidence="12">ABC transporter ATP-binding protein</fullName>
    </submittedName>
</protein>
<keyword evidence="2" id="KW-0813">Transport</keyword>